<reference evidence="3" key="1">
    <citation type="submission" date="2025-08" db="UniProtKB">
        <authorList>
            <consortium name="RefSeq"/>
        </authorList>
    </citation>
    <scope>IDENTIFICATION</scope>
</reference>
<dbReference type="GeneID" id="101858168"/>
<protein>
    <submittedName>
        <fullName evidence="3">Uncharacterized protein LOC101858168</fullName>
    </submittedName>
</protein>
<name>A0ABM0JHR8_APLCA</name>
<dbReference type="Proteomes" id="UP000694888">
    <property type="component" value="Unplaced"/>
</dbReference>
<evidence type="ECO:0000313" key="3">
    <source>
        <dbReference type="RefSeq" id="XP_005093931.1"/>
    </source>
</evidence>
<proteinExistence type="predicted"/>
<organism evidence="2 3">
    <name type="scientific">Aplysia californica</name>
    <name type="common">California sea hare</name>
    <dbReference type="NCBI Taxonomy" id="6500"/>
    <lineage>
        <taxon>Eukaryota</taxon>
        <taxon>Metazoa</taxon>
        <taxon>Spiralia</taxon>
        <taxon>Lophotrochozoa</taxon>
        <taxon>Mollusca</taxon>
        <taxon>Gastropoda</taxon>
        <taxon>Heterobranchia</taxon>
        <taxon>Euthyneura</taxon>
        <taxon>Tectipleura</taxon>
        <taxon>Aplysiida</taxon>
        <taxon>Aplysioidea</taxon>
        <taxon>Aplysiidae</taxon>
        <taxon>Aplysia</taxon>
    </lineage>
</organism>
<evidence type="ECO:0000313" key="2">
    <source>
        <dbReference type="Proteomes" id="UP000694888"/>
    </source>
</evidence>
<feature type="region of interest" description="Disordered" evidence="1">
    <location>
        <begin position="55"/>
        <end position="88"/>
    </location>
</feature>
<sequence length="391" mass="43547">MAAQQLNVSSLQAAVEHNSTVLEIILRTVQDLQGESLKTNRRLLGLEAKVTGLLDRTSSLPGTPTPGPQTPGTPTPGPQTPSTESSAKEEILAEIREQSKEIQSFLEQRVNDAETAVTSEITETKRVLSSRIKNLSKSVQANNRRNNNSNSKIGRLIRTAAFTNTNINQKFGKLQETLNEATGRVNELCDTGKKNLAIVERMKKDFETEGRVLDLLRADSRAVIDQIVTEGQITREVVMGERETRLMYTCDFYVTQFSDWVGSGEGQYSRLWYVDQVETYLKGHVRFHNDKKMDVWLVNGRYPHVVGLAGRTGVRDVRVSVAVVGQTETGDNWELGSFEFNPDEMFIPVECDGWVGPGGCHVASGVSHEELYSRGLVTCDRILLRYTITVL</sequence>
<keyword evidence="2" id="KW-1185">Reference proteome</keyword>
<feature type="compositionally biased region" description="Pro residues" evidence="1">
    <location>
        <begin position="63"/>
        <end position="79"/>
    </location>
</feature>
<accession>A0ABM0JHR8</accession>
<evidence type="ECO:0000256" key="1">
    <source>
        <dbReference type="SAM" id="MobiDB-lite"/>
    </source>
</evidence>
<dbReference type="RefSeq" id="XP_005093931.1">
    <property type="nucleotide sequence ID" value="XM_005093874.3"/>
</dbReference>
<gene>
    <name evidence="3" type="primary">LOC101858168</name>
</gene>